<proteinExistence type="predicted"/>
<organism evidence="2 3">
    <name type="scientific">Dreissena polymorpha</name>
    <name type="common">Zebra mussel</name>
    <name type="synonym">Mytilus polymorpha</name>
    <dbReference type="NCBI Taxonomy" id="45954"/>
    <lineage>
        <taxon>Eukaryota</taxon>
        <taxon>Metazoa</taxon>
        <taxon>Spiralia</taxon>
        <taxon>Lophotrochozoa</taxon>
        <taxon>Mollusca</taxon>
        <taxon>Bivalvia</taxon>
        <taxon>Autobranchia</taxon>
        <taxon>Heteroconchia</taxon>
        <taxon>Euheterodonta</taxon>
        <taxon>Imparidentia</taxon>
        <taxon>Neoheterodontei</taxon>
        <taxon>Myida</taxon>
        <taxon>Dreissenoidea</taxon>
        <taxon>Dreissenidae</taxon>
        <taxon>Dreissena</taxon>
    </lineage>
</organism>
<comment type="caution">
    <text evidence="2">The sequence shown here is derived from an EMBL/GenBank/DDBJ whole genome shotgun (WGS) entry which is preliminary data.</text>
</comment>
<name>A0A9D4LT74_DREPO</name>
<dbReference type="Proteomes" id="UP000828390">
    <property type="component" value="Unassembled WGS sequence"/>
</dbReference>
<sequence>MQEFTFHYRNFLGGGPPKPPIAGGGHPLPHTPFACKNSHPLFKTLATGLHTVADVAKGAIITSVSARAVNVEHNIHSFLLQNSLQSAKKYTGQVQQKRQSSPVKTTTNCVMPAPIVSVKPNGSVPSPATVSSKKEQHRRRFPS</sequence>
<accession>A0A9D4LT74</accession>
<keyword evidence="3" id="KW-1185">Reference proteome</keyword>
<reference evidence="2" key="2">
    <citation type="submission" date="2020-11" db="EMBL/GenBank/DDBJ databases">
        <authorList>
            <person name="McCartney M.A."/>
            <person name="Auch B."/>
            <person name="Kono T."/>
            <person name="Mallez S."/>
            <person name="Becker A."/>
            <person name="Gohl D.M."/>
            <person name="Silverstein K.A.T."/>
            <person name="Koren S."/>
            <person name="Bechman K.B."/>
            <person name="Herman A."/>
            <person name="Abrahante J.E."/>
            <person name="Garbe J."/>
        </authorList>
    </citation>
    <scope>NUCLEOTIDE SEQUENCE</scope>
    <source>
        <strain evidence="2">Duluth1</strain>
        <tissue evidence="2">Whole animal</tissue>
    </source>
</reference>
<reference evidence="2" key="1">
    <citation type="journal article" date="2019" name="bioRxiv">
        <title>The Genome of the Zebra Mussel, Dreissena polymorpha: A Resource for Invasive Species Research.</title>
        <authorList>
            <person name="McCartney M.A."/>
            <person name="Auch B."/>
            <person name="Kono T."/>
            <person name="Mallez S."/>
            <person name="Zhang Y."/>
            <person name="Obille A."/>
            <person name="Becker A."/>
            <person name="Abrahante J.E."/>
            <person name="Garbe J."/>
            <person name="Badalamenti J.P."/>
            <person name="Herman A."/>
            <person name="Mangelson H."/>
            <person name="Liachko I."/>
            <person name="Sullivan S."/>
            <person name="Sone E.D."/>
            <person name="Koren S."/>
            <person name="Silverstein K.A.T."/>
            <person name="Beckman K.B."/>
            <person name="Gohl D.M."/>
        </authorList>
    </citation>
    <scope>NUCLEOTIDE SEQUENCE</scope>
    <source>
        <strain evidence="2">Duluth1</strain>
        <tissue evidence="2">Whole animal</tissue>
    </source>
</reference>
<evidence type="ECO:0000256" key="1">
    <source>
        <dbReference type="SAM" id="MobiDB-lite"/>
    </source>
</evidence>
<feature type="region of interest" description="Disordered" evidence="1">
    <location>
        <begin position="94"/>
        <end position="143"/>
    </location>
</feature>
<dbReference type="AlphaFoldDB" id="A0A9D4LT74"/>
<dbReference type="EMBL" id="JAIWYP010000002">
    <property type="protein sequence ID" value="KAH3863439.1"/>
    <property type="molecule type" value="Genomic_DNA"/>
</dbReference>
<evidence type="ECO:0000313" key="3">
    <source>
        <dbReference type="Proteomes" id="UP000828390"/>
    </source>
</evidence>
<gene>
    <name evidence="2" type="ORF">DPMN_026428</name>
</gene>
<feature type="compositionally biased region" description="Polar residues" evidence="1">
    <location>
        <begin position="94"/>
        <end position="109"/>
    </location>
</feature>
<evidence type="ECO:0000313" key="2">
    <source>
        <dbReference type="EMBL" id="KAH3863439.1"/>
    </source>
</evidence>
<protein>
    <submittedName>
        <fullName evidence="2">Uncharacterized protein</fullName>
    </submittedName>
</protein>